<dbReference type="InterPro" id="IPR042171">
    <property type="entry name" value="Acyl-CoA_hotdog"/>
</dbReference>
<accession>A0A139AU28</accession>
<feature type="domain" description="Acyl-CoA thioesterase-like N-terminal HotDog" evidence="1">
    <location>
        <begin position="43"/>
        <end position="107"/>
    </location>
</feature>
<dbReference type="InterPro" id="IPR049449">
    <property type="entry name" value="TesB_ACOT8-like_N"/>
</dbReference>
<dbReference type="SUPFAM" id="SSF54637">
    <property type="entry name" value="Thioesterase/thiol ester dehydrase-isomerase"/>
    <property type="match status" value="2"/>
</dbReference>
<dbReference type="Pfam" id="PF13622">
    <property type="entry name" value="4HBT_3"/>
    <property type="match status" value="1"/>
</dbReference>
<dbReference type="Proteomes" id="UP000070544">
    <property type="component" value="Unassembled WGS sequence"/>
</dbReference>
<gene>
    <name evidence="2" type="ORF">M427DRAFT_52341</name>
</gene>
<dbReference type="Gene3D" id="2.40.160.210">
    <property type="entry name" value="Acyl-CoA thioesterase, double hotdog domain"/>
    <property type="match status" value="1"/>
</dbReference>
<dbReference type="InterPro" id="IPR029069">
    <property type="entry name" value="HotDog_dom_sf"/>
</dbReference>
<dbReference type="CDD" id="cd03440">
    <property type="entry name" value="hot_dog"/>
    <property type="match status" value="1"/>
</dbReference>
<name>A0A139AU28_GONPJ</name>
<evidence type="ECO:0000313" key="3">
    <source>
        <dbReference type="Proteomes" id="UP000070544"/>
    </source>
</evidence>
<sequence>MASAAFDAHFHIAPVLSKSAGGVFAFRTTTPREMGGGGNRESAMFGGYLMALVTKAALTVANARGYPHVMTVNLDILSSVSVGEELEITVEVLRTSRRLCFVRTSTVATASSSLVLVSQSTCGFLEATNPSAVFQRTTTSFDLSRLKSAAPSLTSPAAALGTLHALVSSIYAPSSGTLTSQFLHAEVSLYSSEAAQYGQIALERRGVAGIARELWGAVDDMPSIVVRPDGQPIDTVSAAFLSDINPPSFTLSTFFGPAIISVTVSVALTFLKPVPPGTTWMYMAARIIASDTPRSLDGASVEGGAPTELGAVAHSEAALWAPDGTLVCMQRQTRVVAGKAMPRLEGLSRGGVRGVSSTSSLL</sequence>
<dbReference type="OrthoDB" id="10581463at2759"/>
<evidence type="ECO:0000313" key="2">
    <source>
        <dbReference type="EMBL" id="KXS20083.1"/>
    </source>
</evidence>
<organism evidence="2 3">
    <name type="scientific">Gonapodya prolifera (strain JEL478)</name>
    <name type="common">Monoblepharis prolifera</name>
    <dbReference type="NCBI Taxonomy" id="1344416"/>
    <lineage>
        <taxon>Eukaryota</taxon>
        <taxon>Fungi</taxon>
        <taxon>Fungi incertae sedis</taxon>
        <taxon>Chytridiomycota</taxon>
        <taxon>Chytridiomycota incertae sedis</taxon>
        <taxon>Monoblepharidomycetes</taxon>
        <taxon>Monoblepharidales</taxon>
        <taxon>Gonapodyaceae</taxon>
        <taxon>Gonapodya</taxon>
    </lineage>
</organism>
<evidence type="ECO:0000259" key="1">
    <source>
        <dbReference type="Pfam" id="PF13622"/>
    </source>
</evidence>
<reference evidence="2 3" key="1">
    <citation type="journal article" date="2015" name="Genome Biol. Evol.">
        <title>Phylogenomic analyses indicate that early fungi evolved digesting cell walls of algal ancestors of land plants.</title>
        <authorList>
            <person name="Chang Y."/>
            <person name="Wang S."/>
            <person name="Sekimoto S."/>
            <person name="Aerts A.L."/>
            <person name="Choi C."/>
            <person name="Clum A."/>
            <person name="LaButti K.M."/>
            <person name="Lindquist E.A."/>
            <person name="Yee Ngan C."/>
            <person name="Ohm R.A."/>
            <person name="Salamov A.A."/>
            <person name="Grigoriev I.V."/>
            <person name="Spatafora J.W."/>
            <person name="Berbee M.L."/>
        </authorList>
    </citation>
    <scope>NUCLEOTIDE SEQUENCE [LARGE SCALE GENOMIC DNA]</scope>
    <source>
        <strain evidence="2 3">JEL478</strain>
    </source>
</reference>
<dbReference type="AlphaFoldDB" id="A0A139AU28"/>
<proteinExistence type="predicted"/>
<dbReference type="EMBL" id="KQ965736">
    <property type="protein sequence ID" value="KXS20083.1"/>
    <property type="molecule type" value="Genomic_DNA"/>
</dbReference>
<keyword evidence="3" id="KW-1185">Reference proteome</keyword>
<protein>
    <recommendedName>
        <fullName evidence="1">Acyl-CoA thioesterase-like N-terminal HotDog domain-containing protein</fullName>
    </recommendedName>
</protein>